<proteinExistence type="predicted"/>
<dbReference type="Gene3D" id="3.10.105.10">
    <property type="entry name" value="Dipeptide-binding Protein, Domain 3"/>
    <property type="match status" value="1"/>
</dbReference>
<dbReference type="Pfam" id="PF00496">
    <property type="entry name" value="SBP_bac_5"/>
    <property type="match status" value="1"/>
</dbReference>
<dbReference type="GO" id="GO:0015833">
    <property type="term" value="P:peptide transport"/>
    <property type="evidence" value="ECO:0007669"/>
    <property type="project" value="TreeGrafter"/>
</dbReference>
<protein>
    <submittedName>
        <fullName evidence="4">Extracellular solute-binding protein</fullName>
    </submittedName>
</protein>
<feature type="domain" description="Solute-binding protein family 5" evidence="3">
    <location>
        <begin position="96"/>
        <end position="493"/>
    </location>
</feature>
<dbReference type="AlphaFoldDB" id="A0A9X4EAG8"/>
<dbReference type="Proteomes" id="UP001149607">
    <property type="component" value="Chromosome"/>
</dbReference>
<dbReference type="PANTHER" id="PTHR30290:SF64">
    <property type="entry name" value="ABC TRANSPORTER PERIPLASMIC BINDING PROTEIN"/>
    <property type="match status" value="1"/>
</dbReference>
<evidence type="ECO:0000313" key="6">
    <source>
        <dbReference type="Proteomes" id="UP001149607"/>
    </source>
</evidence>
<reference evidence="4" key="1">
    <citation type="submission" date="2022-10" db="EMBL/GenBank/DDBJ databases">
        <authorList>
            <person name="Boutroux M."/>
        </authorList>
    </citation>
    <scope>NUCLEOTIDE SEQUENCE</scope>
    <source>
        <strain evidence="4">51.81</strain>
    </source>
</reference>
<evidence type="ECO:0000259" key="3">
    <source>
        <dbReference type="Pfam" id="PF00496"/>
    </source>
</evidence>
<keyword evidence="6" id="KW-1185">Reference proteome</keyword>
<dbReference type="Gene3D" id="3.40.190.10">
    <property type="entry name" value="Periplasmic binding protein-like II"/>
    <property type="match status" value="1"/>
</dbReference>
<evidence type="ECO:0000313" key="4">
    <source>
        <dbReference type="EMBL" id="MDD9328388.1"/>
    </source>
</evidence>
<dbReference type="SUPFAM" id="SSF53850">
    <property type="entry name" value="Periplasmic binding protein-like II"/>
    <property type="match status" value="1"/>
</dbReference>
<dbReference type="InterPro" id="IPR039424">
    <property type="entry name" value="SBP_5"/>
</dbReference>
<dbReference type="EMBL" id="CP146598">
    <property type="protein sequence ID" value="WWY03785.1"/>
    <property type="molecule type" value="Genomic_DNA"/>
</dbReference>
<evidence type="ECO:0000313" key="5">
    <source>
        <dbReference type="EMBL" id="WWY03785.1"/>
    </source>
</evidence>
<dbReference type="GO" id="GO:0043190">
    <property type="term" value="C:ATP-binding cassette (ABC) transporter complex"/>
    <property type="evidence" value="ECO:0007669"/>
    <property type="project" value="InterPro"/>
</dbReference>
<dbReference type="RefSeq" id="WP_274585477.1">
    <property type="nucleotide sequence ID" value="NZ_CP146598.1"/>
</dbReference>
<dbReference type="PANTHER" id="PTHR30290">
    <property type="entry name" value="PERIPLASMIC BINDING COMPONENT OF ABC TRANSPORTER"/>
    <property type="match status" value="1"/>
</dbReference>
<dbReference type="GO" id="GO:1904680">
    <property type="term" value="F:peptide transmembrane transporter activity"/>
    <property type="evidence" value="ECO:0007669"/>
    <property type="project" value="TreeGrafter"/>
</dbReference>
<accession>A0A9X4EAG8</accession>
<name>A0A9X4EAG8_9NEIS</name>
<dbReference type="PIRSF" id="PIRSF002741">
    <property type="entry name" value="MppA"/>
    <property type="match status" value="1"/>
</dbReference>
<dbReference type="GO" id="GO:0042884">
    <property type="term" value="P:microcin transport"/>
    <property type="evidence" value="ECO:0007669"/>
    <property type="project" value="TreeGrafter"/>
</dbReference>
<evidence type="ECO:0000256" key="2">
    <source>
        <dbReference type="SAM" id="SignalP"/>
    </source>
</evidence>
<organism evidence="4">
    <name type="scientific">Neisseria leonii</name>
    <dbReference type="NCBI Taxonomy" id="2995413"/>
    <lineage>
        <taxon>Bacteria</taxon>
        <taxon>Pseudomonadati</taxon>
        <taxon>Pseudomonadota</taxon>
        <taxon>Betaproteobacteria</taxon>
        <taxon>Neisseriales</taxon>
        <taxon>Neisseriaceae</taxon>
        <taxon>Neisseria</taxon>
    </lineage>
</organism>
<evidence type="ECO:0000256" key="1">
    <source>
        <dbReference type="ARBA" id="ARBA00022729"/>
    </source>
</evidence>
<gene>
    <name evidence="4" type="ORF">ORY91_001812</name>
    <name evidence="5" type="ORF">V9W64_03350</name>
</gene>
<dbReference type="GO" id="GO:0030288">
    <property type="term" value="C:outer membrane-bounded periplasmic space"/>
    <property type="evidence" value="ECO:0007669"/>
    <property type="project" value="TreeGrafter"/>
</dbReference>
<dbReference type="InterPro" id="IPR000914">
    <property type="entry name" value="SBP_5_dom"/>
</dbReference>
<sequence>MNKTYYPAALLAAFCCSAALAAHGIALGSAPRYPASFPHFSYVNPDAPKGGSLTLPAQGGFDSLNPFTLKGSPPAGIDLTLDTLAEQSWDEPFAMYGLLAQDIAPAADGLSVTFTLNPRARFHNGDPVQAEDAVYSFRTLTQDPAASPAYRFYWADVAAAEALDSRRVRFRFKKRNAELHMILGQLPVFSRKSFPNGLAGAADRAPIGSGPYRLLKTETNRSAEYRRDPAYWGQSLPVRRGMFNFDTVRFRYYRDPAVRVEGIKAGRYDFAQENTARDWARAYPDNILKKRGLTKQSTAHSGTAGMQGFVMNQRRSLFADVRVRRALVLSFDFESLNSRLFYQSYRRSDSFFTNSTLAARGLPDADEKAVLTPLKPLLPDAVFTQPAPVPPAADPDLGIRPNLNAARALLEEAGYRYRNGRLISPRGKPVEIELLTSGKTFERLAAKWQRDLAKIGITLDIRPADPAVYQKRLNHFDFDITTVVYANSESPGNEQAGYFSCAAAKTPGSRNWAGICNPAVEKLLTRFEHFDNRRELAAAARSLDRVLRHQYLVVPHWYSPNYNLIYRSTLHRPAVLPLYYSPQQWVLQTWWQNPKTIDSANKK</sequence>
<feature type="chain" id="PRO_5042786831" evidence="2">
    <location>
        <begin position="22"/>
        <end position="603"/>
    </location>
</feature>
<feature type="signal peptide" evidence="2">
    <location>
        <begin position="1"/>
        <end position="21"/>
    </location>
</feature>
<reference evidence="5" key="2">
    <citation type="submission" date="2024-02" db="EMBL/GenBank/DDBJ databases">
        <title>Neisseria leonii sp. nov.</title>
        <authorList>
            <person name="Boutroux M."/>
            <person name="Favre-Rochex S."/>
            <person name="Gorgette O."/>
            <person name="Touak G."/>
            <person name="Muhle E."/>
            <person name="Chesneau O."/>
            <person name="Clermont D."/>
            <person name="Rahi P."/>
        </authorList>
    </citation>
    <scope>NUCLEOTIDE SEQUENCE</scope>
    <source>
        <strain evidence="5">51.81</strain>
    </source>
</reference>
<dbReference type="EMBL" id="JAPQFL010000006">
    <property type="protein sequence ID" value="MDD9328388.1"/>
    <property type="molecule type" value="Genomic_DNA"/>
</dbReference>
<keyword evidence="1 2" id="KW-0732">Signal</keyword>
<dbReference type="InterPro" id="IPR030678">
    <property type="entry name" value="Peptide/Ni-bd"/>
</dbReference>
<dbReference type="CDD" id="cd08497">
    <property type="entry name" value="MbnE-like"/>
    <property type="match status" value="1"/>
</dbReference>